<keyword evidence="2" id="KW-0812">Transmembrane</keyword>
<feature type="domain" description="HAMP" evidence="3">
    <location>
        <begin position="348"/>
        <end position="401"/>
    </location>
</feature>
<dbReference type="GO" id="GO:0016791">
    <property type="term" value="F:phosphatase activity"/>
    <property type="evidence" value="ECO:0007669"/>
    <property type="project" value="TreeGrafter"/>
</dbReference>
<feature type="transmembrane region" description="Helical" evidence="2">
    <location>
        <begin position="321"/>
        <end position="341"/>
    </location>
</feature>
<dbReference type="SMART" id="SM00331">
    <property type="entry name" value="PP2C_SIG"/>
    <property type="match status" value="1"/>
</dbReference>
<evidence type="ECO:0000256" key="1">
    <source>
        <dbReference type="ARBA" id="ARBA00022801"/>
    </source>
</evidence>
<dbReference type="EMBL" id="FOAJ01000001">
    <property type="protein sequence ID" value="SEK23745.1"/>
    <property type="molecule type" value="Genomic_DNA"/>
</dbReference>
<dbReference type="RefSeq" id="WP_090552563.1">
    <property type="nucleotide sequence ID" value="NZ_FNSR01000003.1"/>
</dbReference>
<dbReference type="InterPro" id="IPR036457">
    <property type="entry name" value="PPM-type-like_dom_sf"/>
</dbReference>
<dbReference type="Gene3D" id="6.10.340.10">
    <property type="match status" value="1"/>
</dbReference>
<dbReference type="OrthoDB" id="5496380at2"/>
<dbReference type="Gene3D" id="3.60.40.10">
    <property type="entry name" value="PPM-type phosphatase domain"/>
    <property type="match status" value="1"/>
</dbReference>
<dbReference type="PANTHER" id="PTHR43156:SF9">
    <property type="entry name" value="HAMP DOMAIN-CONTAINING PROTEIN"/>
    <property type="match status" value="1"/>
</dbReference>
<name>A0A1H7FKA5_9BURK</name>
<keyword evidence="2" id="KW-1133">Transmembrane helix</keyword>
<protein>
    <submittedName>
        <fullName evidence="4">Stage II sporulation protein E (SpoIIE)</fullName>
    </submittedName>
</protein>
<dbReference type="GO" id="GO:0007165">
    <property type="term" value="P:signal transduction"/>
    <property type="evidence" value="ECO:0007669"/>
    <property type="project" value="InterPro"/>
</dbReference>
<keyword evidence="5" id="KW-1185">Reference proteome</keyword>
<keyword evidence="1" id="KW-0378">Hydrolase</keyword>
<dbReference type="InterPro" id="IPR001932">
    <property type="entry name" value="PPM-type_phosphatase-like_dom"/>
</dbReference>
<accession>A0A1H7FKA5</accession>
<sequence length="646" mass="70352">MSIRALLDRGLVACCGVLLALFVLLLSNGWRAFAAAGDALATFRTFRSALVAMETVSAERAPTNGALGEEWPVPEPKLAALRAARRASDDALALLSARLDDETCEPCRAERPAIDAARSDLLLARANADRLLRLPRAERSQPALDDAVARMVDVIPQLQPAVYAADRSIVTSDAGSSDMTDYLRLASLAALLREQAGLLGSRFTGALGARRPLSGSEQRDIAMSYGRIGQLRELIDSLTRSRTDAKMNDDAVLARMRDQYFGAGLAYAGSVEALASRADGAPPSTAQFAQRYVPLMRPIVDFRDAMLNRVETGLRRHRDALLVRLAGGGIGLVAVAIALLLGARRFRRRIIVPLADATHEIVAVAAGRPSADIAPHAYSGEIRELFDAVRTLKANTLDRMRSIEYASLIQRAMLPDPSIEAGFGANHFVLWKPRDVVGGDFYLCRRNADGDLVGVIDCAGHGVPGALMTMTARALFERAMEATPLDDPAAILRRTDDGLRRMLSRERLDKVLAGSMDAGLVFVDRVRRRIVFAGAKISLFATDGRDVHEHKGARRAIGDRRRGEYDNVEVALRPGWTFYLGTDGLFDQAGGDDGFGFGGTRFASMLRDHAHLPLDDQARVFEATLDAYRRGHPQRDDMTLLAFRID</sequence>
<dbReference type="Pfam" id="PF07228">
    <property type="entry name" value="SpoIIE"/>
    <property type="match status" value="1"/>
</dbReference>
<organism evidence="4 5">
    <name type="scientific">Paraburkholderia caballeronis</name>
    <dbReference type="NCBI Taxonomy" id="416943"/>
    <lineage>
        <taxon>Bacteria</taxon>
        <taxon>Pseudomonadati</taxon>
        <taxon>Pseudomonadota</taxon>
        <taxon>Betaproteobacteria</taxon>
        <taxon>Burkholderiales</taxon>
        <taxon>Burkholderiaceae</taxon>
        <taxon>Paraburkholderia</taxon>
    </lineage>
</organism>
<dbReference type="SUPFAM" id="SSF81606">
    <property type="entry name" value="PP2C-like"/>
    <property type="match status" value="1"/>
</dbReference>
<dbReference type="PROSITE" id="PS50885">
    <property type="entry name" value="HAMP"/>
    <property type="match status" value="1"/>
</dbReference>
<proteinExistence type="predicted"/>
<dbReference type="InterPro" id="IPR003660">
    <property type="entry name" value="HAMP_dom"/>
</dbReference>
<dbReference type="PANTHER" id="PTHR43156">
    <property type="entry name" value="STAGE II SPORULATION PROTEIN E-RELATED"/>
    <property type="match status" value="1"/>
</dbReference>
<dbReference type="InterPro" id="IPR052016">
    <property type="entry name" value="Bact_Sigma-Reg"/>
</dbReference>
<evidence type="ECO:0000259" key="3">
    <source>
        <dbReference type="PROSITE" id="PS50885"/>
    </source>
</evidence>
<dbReference type="AlphaFoldDB" id="A0A1H7FKA5"/>
<evidence type="ECO:0000313" key="4">
    <source>
        <dbReference type="EMBL" id="SEK23745.1"/>
    </source>
</evidence>
<evidence type="ECO:0000256" key="2">
    <source>
        <dbReference type="SAM" id="Phobius"/>
    </source>
</evidence>
<dbReference type="Proteomes" id="UP000199120">
    <property type="component" value="Unassembled WGS sequence"/>
</dbReference>
<reference evidence="5" key="1">
    <citation type="submission" date="2016-10" db="EMBL/GenBank/DDBJ databases">
        <authorList>
            <person name="Varghese N."/>
            <person name="Submissions S."/>
        </authorList>
    </citation>
    <scope>NUCLEOTIDE SEQUENCE [LARGE SCALE GENOMIC DNA]</scope>
    <source>
        <strain evidence="5">LMG 26416</strain>
    </source>
</reference>
<evidence type="ECO:0000313" key="5">
    <source>
        <dbReference type="Proteomes" id="UP000199120"/>
    </source>
</evidence>
<dbReference type="GO" id="GO:0016020">
    <property type="term" value="C:membrane"/>
    <property type="evidence" value="ECO:0007669"/>
    <property type="project" value="InterPro"/>
</dbReference>
<gene>
    <name evidence="4" type="ORF">SAMN05192542_101272</name>
</gene>
<keyword evidence="2" id="KW-0472">Membrane</keyword>
<dbReference type="STRING" id="416943.SAMN05445871_5991"/>